<feature type="transmembrane region" description="Helical" evidence="1">
    <location>
        <begin position="53"/>
        <end position="69"/>
    </location>
</feature>
<keyword evidence="3" id="KW-1185">Reference proteome</keyword>
<keyword evidence="1" id="KW-0812">Transmembrane</keyword>
<evidence type="ECO:0000313" key="3">
    <source>
        <dbReference type="Proteomes" id="UP000826709"/>
    </source>
</evidence>
<accession>A0A8G0ZZQ4</accession>
<feature type="transmembrane region" description="Helical" evidence="1">
    <location>
        <begin position="81"/>
        <end position="104"/>
    </location>
</feature>
<evidence type="ECO:0000313" key="2">
    <source>
        <dbReference type="EMBL" id="QYZ78083.1"/>
    </source>
</evidence>
<name>A0A8G0ZZQ4_9EURY</name>
<reference evidence="2" key="2">
    <citation type="submission" date="2019-03" db="EMBL/GenBank/DDBJ databases">
        <authorList>
            <person name="Chen S.-C."/>
            <person name="Wu S.-Y."/>
            <person name="Lai M.-C."/>
        </authorList>
    </citation>
    <scope>NUCLEOTIDE SEQUENCE</scope>
    <source>
        <strain evidence="2">ML15</strain>
    </source>
</reference>
<dbReference type="Proteomes" id="UP000826709">
    <property type="component" value="Chromosome"/>
</dbReference>
<dbReference type="EMBL" id="CP037968">
    <property type="protein sequence ID" value="QYZ78083.1"/>
    <property type="molecule type" value="Genomic_DNA"/>
</dbReference>
<sequence>MTSENPTDRSSLFRDVSFPLTIAILIMVGTLLVLLGLLLFPVNLGMIPFSPDGQLGLLMVVMAIQMMALGETPMGQYTRSWFLIAVGIAFAAMGVVSCIVPGVLTDLLRVLLGLLNIVGGGVLLTKRFFPLLHGTGTPPAGPLPPGLKNLMVTQTVLNIVAIAFGISMLVPGLVSGLVIAGVIVINGILLFALGGILLKLS</sequence>
<reference evidence="2" key="1">
    <citation type="journal article" date="2005" name="Int. J. Syst. Evol. Microbiol.">
        <title>Methanofollis formosanus sp. nov., isolated from a fish pond.</title>
        <authorList>
            <person name="Wu S.Y."/>
            <person name="Chen S.C."/>
            <person name="Lai M.C."/>
        </authorList>
    </citation>
    <scope>NUCLEOTIDE SEQUENCE</scope>
    <source>
        <strain evidence="2">ML15</strain>
    </source>
</reference>
<evidence type="ECO:0000256" key="1">
    <source>
        <dbReference type="SAM" id="Phobius"/>
    </source>
</evidence>
<feature type="transmembrane region" description="Helical" evidence="1">
    <location>
        <begin position="20"/>
        <end position="41"/>
    </location>
</feature>
<gene>
    <name evidence="2" type="ORF">E2N92_00870</name>
</gene>
<feature type="transmembrane region" description="Helical" evidence="1">
    <location>
        <begin position="150"/>
        <end position="170"/>
    </location>
</feature>
<feature type="transmembrane region" description="Helical" evidence="1">
    <location>
        <begin position="176"/>
        <end position="198"/>
    </location>
</feature>
<keyword evidence="1" id="KW-0472">Membrane</keyword>
<protein>
    <submittedName>
        <fullName evidence="2">Uncharacterized protein</fullName>
    </submittedName>
</protein>
<keyword evidence="1" id="KW-1133">Transmembrane helix</keyword>
<dbReference type="KEGG" id="mfk:E2N92_00870"/>
<feature type="transmembrane region" description="Helical" evidence="1">
    <location>
        <begin position="110"/>
        <end position="129"/>
    </location>
</feature>
<dbReference type="OrthoDB" id="107756at2157"/>
<proteinExistence type="predicted"/>
<dbReference type="RefSeq" id="WP_220681820.1">
    <property type="nucleotide sequence ID" value="NZ_CP037968.1"/>
</dbReference>
<dbReference type="AlphaFoldDB" id="A0A8G0ZZQ4"/>
<organism evidence="2 3">
    <name type="scientific">Methanofollis formosanus</name>
    <dbReference type="NCBI Taxonomy" id="299308"/>
    <lineage>
        <taxon>Archaea</taxon>
        <taxon>Methanobacteriati</taxon>
        <taxon>Methanobacteriota</taxon>
        <taxon>Stenosarchaea group</taxon>
        <taxon>Methanomicrobia</taxon>
        <taxon>Methanomicrobiales</taxon>
        <taxon>Methanomicrobiaceae</taxon>
        <taxon>Methanofollis</taxon>
    </lineage>
</organism>